<evidence type="ECO:0000313" key="3">
    <source>
        <dbReference type="Proteomes" id="UP000799440"/>
    </source>
</evidence>
<proteinExistence type="predicted"/>
<evidence type="ECO:0000313" key="2">
    <source>
        <dbReference type="EMBL" id="KAF2745207.1"/>
    </source>
</evidence>
<protein>
    <submittedName>
        <fullName evidence="2">Uncharacterized protein</fullName>
    </submittedName>
</protein>
<feature type="region of interest" description="Disordered" evidence="1">
    <location>
        <begin position="159"/>
        <end position="181"/>
    </location>
</feature>
<sequence>MVRAEAKSGPYLDKALSRFLAACKSGHHQDHIKHTRALQPAGAHLERLLVCDRRPVESVELYEAFIQSLRIWTKNHCCTHEAALWLHHPTAPKVDPAIDLIRAGTMAKEINKASLGKRKRCVEICLETARQCLAKEQFHDAQFVLEFARDNFPDLLDTDGQLALPTESNDAKREQKEMREREEDVNLRLLDRLLPT</sequence>
<keyword evidence="3" id="KW-1185">Reference proteome</keyword>
<dbReference type="OrthoDB" id="5424391at2759"/>
<dbReference type="AlphaFoldDB" id="A0A6A6V7Q8"/>
<accession>A0A6A6V7Q8</accession>
<organism evidence="2 3">
    <name type="scientific">Sporormia fimetaria CBS 119925</name>
    <dbReference type="NCBI Taxonomy" id="1340428"/>
    <lineage>
        <taxon>Eukaryota</taxon>
        <taxon>Fungi</taxon>
        <taxon>Dikarya</taxon>
        <taxon>Ascomycota</taxon>
        <taxon>Pezizomycotina</taxon>
        <taxon>Dothideomycetes</taxon>
        <taxon>Pleosporomycetidae</taxon>
        <taxon>Pleosporales</taxon>
        <taxon>Sporormiaceae</taxon>
        <taxon>Sporormia</taxon>
    </lineage>
</organism>
<evidence type="ECO:0000256" key="1">
    <source>
        <dbReference type="SAM" id="MobiDB-lite"/>
    </source>
</evidence>
<gene>
    <name evidence="2" type="ORF">M011DRAFT_407098</name>
</gene>
<dbReference type="Proteomes" id="UP000799440">
    <property type="component" value="Unassembled WGS sequence"/>
</dbReference>
<dbReference type="EMBL" id="MU006584">
    <property type="protein sequence ID" value="KAF2745207.1"/>
    <property type="molecule type" value="Genomic_DNA"/>
</dbReference>
<reference evidence="2" key="1">
    <citation type="journal article" date="2020" name="Stud. Mycol.">
        <title>101 Dothideomycetes genomes: a test case for predicting lifestyles and emergence of pathogens.</title>
        <authorList>
            <person name="Haridas S."/>
            <person name="Albert R."/>
            <person name="Binder M."/>
            <person name="Bloem J."/>
            <person name="Labutti K."/>
            <person name="Salamov A."/>
            <person name="Andreopoulos B."/>
            <person name="Baker S."/>
            <person name="Barry K."/>
            <person name="Bills G."/>
            <person name="Bluhm B."/>
            <person name="Cannon C."/>
            <person name="Castanera R."/>
            <person name="Culley D."/>
            <person name="Daum C."/>
            <person name="Ezra D."/>
            <person name="Gonzalez J."/>
            <person name="Henrissat B."/>
            <person name="Kuo A."/>
            <person name="Liang C."/>
            <person name="Lipzen A."/>
            <person name="Lutzoni F."/>
            <person name="Magnuson J."/>
            <person name="Mondo S."/>
            <person name="Nolan M."/>
            <person name="Ohm R."/>
            <person name="Pangilinan J."/>
            <person name="Park H.-J."/>
            <person name="Ramirez L."/>
            <person name="Alfaro M."/>
            <person name="Sun H."/>
            <person name="Tritt A."/>
            <person name="Yoshinaga Y."/>
            <person name="Zwiers L.-H."/>
            <person name="Turgeon B."/>
            <person name="Goodwin S."/>
            <person name="Spatafora J."/>
            <person name="Crous P."/>
            <person name="Grigoriev I."/>
        </authorList>
    </citation>
    <scope>NUCLEOTIDE SEQUENCE</scope>
    <source>
        <strain evidence="2">CBS 119925</strain>
    </source>
</reference>
<name>A0A6A6V7Q8_9PLEO</name>
<feature type="compositionally biased region" description="Basic and acidic residues" evidence="1">
    <location>
        <begin position="169"/>
        <end position="181"/>
    </location>
</feature>